<dbReference type="Proteomes" id="UP001216253">
    <property type="component" value="Unassembled WGS sequence"/>
</dbReference>
<evidence type="ECO:0000259" key="1">
    <source>
        <dbReference type="Pfam" id="PF08818"/>
    </source>
</evidence>
<keyword evidence="3" id="KW-1185">Reference proteome</keyword>
<sequence>MAKDTRVDAYIAGAADFARPILEHLRDLAHRALPDADETIKWSRPHFTVKGKNIAGMAEFKAHCIFTIHGEGRQGEAMGQYGRITALADLPPDADLVTSLQAARARVLQQGSARKEPVVRAPKPEIPMPDDFAAALAAVPAAQAAYDGFPPSARREYLEWITEAKSEATRHKRVAQAIEWIAEGKKRHWKYQRG</sequence>
<evidence type="ECO:0000313" key="3">
    <source>
        <dbReference type="Proteomes" id="UP001216253"/>
    </source>
</evidence>
<gene>
    <name evidence="2" type="ORF">PYV00_16100</name>
</gene>
<evidence type="ECO:0000313" key="2">
    <source>
        <dbReference type="EMBL" id="MDE8653223.1"/>
    </source>
</evidence>
<dbReference type="Pfam" id="PF13376">
    <property type="entry name" value="OmdA"/>
    <property type="match status" value="1"/>
</dbReference>
<accession>A0ABT5WTK3</accession>
<dbReference type="Gene3D" id="3.90.1150.200">
    <property type="match status" value="1"/>
</dbReference>
<proteinExistence type="predicted"/>
<dbReference type="RefSeq" id="WP_275229334.1">
    <property type="nucleotide sequence ID" value="NZ_JARESE010000056.1"/>
</dbReference>
<dbReference type="SUPFAM" id="SSF159888">
    <property type="entry name" value="YdhG-like"/>
    <property type="match status" value="1"/>
</dbReference>
<dbReference type="InterPro" id="IPR014922">
    <property type="entry name" value="YdhG-like"/>
</dbReference>
<name>A0ABT5WTK3_9SPHN</name>
<feature type="domain" description="YdhG-like" evidence="1">
    <location>
        <begin position="19"/>
        <end position="92"/>
    </location>
</feature>
<organism evidence="2 3">
    <name type="scientific">Novosphingobium album</name>
    <name type="common">ex Liu et al. 2023</name>
    <dbReference type="NCBI Taxonomy" id="3031130"/>
    <lineage>
        <taxon>Bacteria</taxon>
        <taxon>Pseudomonadati</taxon>
        <taxon>Pseudomonadota</taxon>
        <taxon>Alphaproteobacteria</taxon>
        <taxon>Sphingomonadales</taxon>
        <taxon>Sphingomonadaceae</taxon>
        <taxon>Novosphingobium</taxon>
    </lineage>
</organism>
<dbReference type="EMBL" id="JARESE010000056">
    <property type="protein sequence ID" value="MDE8653223.1"/>
    <property type="molecule type" value="Genomic_DNA"/>
</dbReference>
<protein>
    <submittedName>
        <fullName evidence="2">YdeI/OmpD-associated family protein</fullName>
    </submittedName>
</protein>
<reference evidence="2 3" key="1">
    <citation type="submission" date="2023-03" db="EMBL/GenBank/DDBJ databases">
        <title>NovoSphingobium album sp. nov. isolated from polycyclic aromatic hydrocarbons- and heavy-metal polluted soil.</title>
        <authorList>
            <person name="Liu Z."/>
            <person name="Wang K."/>
        </authorList>
    </citation>
    <scope>NUCLEOTIDE SEQUENCE [LARGE SCALE GENOMIC DNA]</scope>
    <source>
        <strain evidence="2 3">H3SJ31-1</strain>
    </source>
</reference>
<comment type="caution">
    <text evidence="2">The sequence shown here is derived from an EMBL/GenBank/DDBJ whole genome shotgun (WGS) entry which is preliminary data.</text>
</comment>
<dbReference type="Pfam" id="PF08818">
    <property type="entry name" value="DUF1801"/>
    <property type="match status" value="1"/>
</dbReference>